<dbReference type="GO" id="GO:0005739">
    <property type="term" value="C:mitochondrion"/>
    <property type="evidence" value="ECO:0007669"/>
    <property type="project" value="TreeGrafter"/>
</dbReference>
<keyword evidence="2" id="KW-0812">Transmembrane</keyword>
<evidence type="ECO:0008006" key="5">
    <source>
        <dbReference type="Google" id="ProtNLM"/>
    </source>
</evidence>
<proteinExistence type="predicted"/>
<dbReference type="InterPro" id="IPR045325">
    <property type="entry name" value="TMEM70/TMEM186/TMEM223"/>
</dbReference>
<feature type="compositionally biased region" description="Polar residues" evidence="1">
    <location>
        <begin position="35"/>
        <end position="47"/>
    </location>
</feature>
<evidence type="ECO:0000313" key="4">
    <source>
        <dbReference type="Proteomes" id="UP000077115"/>
    </source>
</evidence>
<accession>A0A177WGF0</accession>
<dbReference type="Proteomes" id="UP000077115">
    <property type="component" value="Unassembled WGS sequence"/>
</dbReference>
<sequence length="244" mass="27514">MYVMTGWTKYAQQCPSAIIKNTLFAIRRNSTNPIKPTKRTPTYNINSRPLKRSTPGTTHVKPIWSPPSFESDILIYRSNNNKLLRFAYLAAGIQMFMWLNIAELAWTYMTDTETDEQGVETHERSSTLKRVAASGICGLSSLVFPGLVHYFATRKAKTVTILKGGKLVAIQNAARIGNKINVFKRLDLSSSARIVPILNAMQNTHASGLANQIYLKPHSKRSGYILEKDGEFVDPYLYDYLFSK</sequence>
<dbReference type="OrthoDB" id="5950063at2759"/>
<protein>
    <recommendedName>
        <fullName evidence="5">Transmembrane protein 223</fullName>
    </recommendedName>
</protein>
<dbReference type="VEuPathDB" id="FungiDB:BDEG_22755"/>
<keyword evidence="2" id="KW-1133">Transmembrane helix</keyword>
<feature type="region of interest" description="Disordered" evidence="1">
    <location>
        <begin position="35"/>
        <end position="58"/>
    </location>
</feature>
<evidence type="ECO:0000256" key="2">
    <source>
        <dbReference type="SAM" id="Phobius"/>
    </source>
</evidence>
<feature type="transmembrane region" description="Helical" evidence="2">
    <location>
        <begin position="131"/>
        <end position="152"/>
    </location>
</feature>
<organism evidence="3 4">
    <name type="scientific">Batrachochytrium dendrobatidis (strain JEL423)</name>
    <dbReference type="NCBI Taxonomy" id="403673"/>
    <lineage>
        <taxon>Eukaryota</taxon>
        <taxon>Fungi</taxon>
        <taxon>Fungi incertae sedis</taxon>
        <taxon>Chytridiomycota</taxon>
        <taxon>Chytridiomycota incertae sedis</taxon>
        <taxon>Chytridiomycetes</taxon>
        <taxon>Rhizophydiales</taxon>
        <taxon>Rhizophydiales incertae sedis</taxon>
        <taxon>Batrachochytrium</taxon>
    </lineage>
</organism>
<dbReference type="EMBL" id="DS022302">
    <property type="protein sequence ID" value="OAJ38856.1"/>
    <property type="molecule type" value="Genomic_DNA"/>
</dbReference>
<dbReference type="AlphaFoldDB" id="A0A177WGF0"/>
<dbReference type="PANTHER" id="PTHR14549:SF2">
    <property type="entry name" value="TRANSMEMBRANE PROTEIN 223"/>
    <property type="match status" value="1"/>
</dbReference>
<dbReference type="InterPro" id="IPR026100">
    <property type="entry name" value="Tmem223"/>
</dbReference>
<reference evidence="3 4" key="1">
    <citation type="submission" date="2006-10" db="EMBL/GenBank/DDBJ databases">
        <title>The Genome Sequence of Batrachochytrium dendrobatidis JEL423.</title>
        <authorList>
            <consortium name="The Broad Institute Genome Sequencing Platform"/>
            <person name="Birren B."/>
            <person name="Lander E."/>
            <person name="Galagan J."/>
            <person name="Cuomo C."/>
            <person name="Devon K."/>
            <person name="Jaffe D."/>
            <person name="Butler J."/>
            <person name="Alvarez P."/>
            <person name="Gnerre S."/>
            <person name="Grabherr M."/>
            <person name="Kleber M."/>
            <person name="Mauceli E."/>
            <person name="Brockman W."/>
            <person name="Young S."/>
            <person name="LaButti K."/>
            <person name="Sykes S."/>
            <person name="DeCaprio D."/>
            <person name="Crawford M."/>
            <person name="Koehrsen M."/>
            <person name="Engels R."/>
            <person name="Montgomery P."/>
            <person name="Pearson M."/>
            <person name="Howarth C."/>
            <person name="Larson L."/>
            <person name="White J."/>
            <person name="O'Leary S."/>
            <person name="Kodira C."/>
            <person name="Zeng Q."/>
            <person name="Yandava C."/>
            <person name="Alvarado L."/>
            <person name="Longcore J."/>
            <person name="James T."/>
        </authorList>
    </citation>
    <scope>NUCLEOTIDE SEQUENCE [LARGE SCALE GENOMIC DNA]</scope>
    <source>
        <strain evidence="3 4">JEL423</strain>
    </source>
</reference>
<evidence type="ECO:0000256" key="1">
    <source>
        <dbReference type="SAM" id="MobiDB-lite"/>
    </source>
</evidence>
<keyword evidence="2" id="KW-0472">Membrane</keyword>
<name>A0A177WGF0_BATDL</name>
<reference evidence="3 4" key="2">
    <citation type="submission" date="2016-05" db="EMBL/GenBank/DDBJ databases">
        <title>Lineage-specific infection strategies underlie the spectrum of fungal disease in amphibians.</title>
        <authorList>
            <person name="Cuomo C.A."/>
            <person name="Farrer R.A."/>
            <person name="James T."/>
            <person name="Longcore J."/>
            <person name="Birren B."/>
        </authorList>
    </citation>
    <scope>NUCLEOTIDE SEQUENCE [LARGE SCALE GENOMIC DNA]</scope>
    <source>
        <strain evidence="3 4">JEL423</strain>
    </source>
</reference>
<dbReference type="PANTHER" id="PTHR14549">
    <property type="entry name" value="TRANSMEMBRANE PROTEIN 223"/>
    <property type="match status" value="1"/>
</dbReference>
<gene>
    <name evidence="3" type="ORF">BDEG_22755</name>
</gene>
<feature type="transmembrane region" description="Helical" evidence="2">
    <location>
        <begin position="83"/>
        <end position="101"/>
    </location>
</feature>
<dbReference type="Pfam" id="PF06979">
    <property type="entry name" value="TMEM70"/>
    <property type="match status" value="1"/>
</dbReference>
<evidence type="ECO:0000313" key="3">
    <source>
        <dbReference type="EMBL" id="OAJ38856.1"/>
    </source>
</evidence>